<evidence type="ECO:0000313" key="2">
    <source>
        <dbReference type="Proteomes" id="UP000598271"/>
    </source>
</evidence>
<dbReference type="AlphaFoldDB" id="A0A8J3G7G0"/>
<organism evidence="1 2">
    <name type="scientific">Persicitalea jodogahamensis</name>
    <dbReference type="NCBI Taxonomy" id="402147"/>
    <lineage>
        <taxon>Bacteria</taxon>
        <taxon>Pseudomonadati</taxon>
        <taxon>Bacteroidota</taxon>
        <taxon>Cytophagia</taxon>
        <taxon>Cytophagales</taxon>
        <taxon>Spirosomataceae</taxon>
        <taxon>Persicitalea</taxon>
    </lineage>
</organism>
<protein>
    <submittedName>
        <fullName evidence="1">Nucleotidyltransferase</fullName>
    </submittedName>
</protein>
<name>A0A8J3G7G0_9BACT</name>
<dbReference type="Proteomes" id="UP000598271">
    <property type="component" value="Unassembled WGS sequence"/>
</dbReference>
<dbReference type="EMBL" id="BMXF01000001">
    <property type="protein sequence ID" value="GHB54940.1"/>
    <property type="molecule type" value="Genomic_DNA"/>
</dbReference>
<dbReference type="Gene3D" id="1.20.120.330">
    <property type="entry name" value="Nucleotidyltransferases domain 2"/>
    <property type="match status" value="1"/>
</dbReference>
<gene>
    <name evidence="1" type="ORF">GCM10007390_05080</name>
</gene>
<accession>A0A8J3G7G0</accession>
<dbReference type="Pfam" id="PF08780">
    <property type="entry name" value="NTase_sub_bind"/>
    <property type="match status" value="1"/>
</dbReference>
<dbReference type="NCBIfam" id="TIGR01987">
    <property type="entry name" value="HI0074"/>
    <property type="match status" value="1"/>
</dbReference>
<dbReference type="RefSeq" id="WP_189562779.1">
    <property type="nucleotide sequence ID" value="NZ_BMXF01000001.1"/>
</dbReference>
<proteinExistence type="predicted"/>
<reference evidence="1 2" key="1">
    <citation type="journal article" date="2014" name="Int. J. Syst. Evol. Microbiol.">
        <title>Complete genome sequence of Corynebacterium casei LMG S-19264T (=DSM 44701T), isolated from a smear-ripened cheese.</title>
        <authorList>
            <consortium name="US DOE Joint Genome Institute (JGI-PGF)"/>
            <person name="Walter F."/>
            <person name="Albersmeier A."/>
            <person name="Kalinowski J."/>
            <person name="Ruckert C."/>
        </authorList>
    </citation>
    <scope>NUCLEOTIDE SEQUENCE [LARGE SCALE GENOMIC DNA]</scope>
    <source>
        <strain evidence="1 2">KCTC 12866</strain>
    </source>
</reference>
<dbReference type="SUPFAM" id="SSF81593">
    <property type="entry name" value="Nucleotidyltransferase substrate binding subunit/domain"/>
    <property type="match status" value="1"/>
</dbReference>
<sequence length="131" mass="15564">MTDPDIRWKQRFQNLEKAYARLRDAVAMKNLSDLEKAGVIQVYEFTFELAWKTVKDYLEANEVLVSFPRDVIKAGFKYDLLDGELWLDMLQKRNLMSHSYDEENAELAYRLIVTKYFVAIEELFQKLQQSI</sequence>
<keyword evidence="2" id="KW-1185">Reference proteome</keyword>
<comment type="caution">
    <text evidence="1">The sequence shown here is derived from an EMBL/GenBank/DDBJ whole genome shotgun (WGS) entry which is preliminary data.</text>
</comment>
<dbReference type="InterPro" id="IPR010235">
    <property type="entry name" value="HepT"/>
</dbReference>
<evidence type="ECO:0000313" key="1">
    <source>
        <dbReference type="EMBL" id="GHB54940.1"/>
    </source>
</evidence>